<gene>
    <name evidence="1" type="ORF">D9611_012243</name>
</gene>
<accession>A0A8H5ES65</accession>
<name>A0A8H5ES65_9AGAR</name>
<proteinExistence type="predicted"/>
<protein>
    <submittedName>
        <fullName evidence="1">Uncharacterized protein</fullName>
    </submittedName>
</protein>
<dbReference type="Proteomes" id="UP000541558">
    <property type="component" value="Unassembled WGS sequence"/>
</dbReference>
<reference evidence="1 2" key="1">
    <citation type="journal article" date="2020" name="ISME J.">
        <title>Uncovering the hidden diversity of litter-decomposition mechanisms in mushroom-forming fungi.</title>
        <authorList>
            <person name="Floudas D."/>
            <person name="Bentzer J."/>
            <person name="Ahren D."/>
            <person name="Johansson T."/>
            <person name="Persson P."/>
            <person name="Tunlid A."/>
        </authorList>
    </citation>
    <scope>NUCLEOTIDE SEQUENCE [LARGE SCALE GENOMIC DNA]</scope>
    <source>
        <strain evidence="1 2">CBS 175.51</strain>
    </source>
</reference>
<organism evidence="1 2">
    <name type="scientific">Ephemerocybe angulata</name>
    <dbReference type="NCBI Taxonomy" id="980116"/>
    <lineage>
        <taxon>Eukaryota</taxon>
        <taxon>Fungi</taxon>
        <taxon>Dikarya</taxon>
        <taxon>Basidiomycota</taxon>
        <taxon>Agaricomycotina</taxon>
        <taxon>Agaricomycetes</taxon>
        <taxon>Agaricomycetidae</taxon>
        <taxon>Agaricales</taxon>
        <taxon>Agaricineae</taxon>
        <taxon>Psathyrellaceae</taxon>
        <taxon>Ephemerocybe</taxon>
    </lineage>
</organism>
<evidence type="ECO:0000313" key="1">
    <source>
        <dbReference type="EMBL" id="KAF5310422.1"/>
    </source>
</evidence>
<keyword evidence="2" id="KW-1185">Reference proteome</keyword>
<evidence type="ECO:0000313" key="2">
    <source>
        <dbReference type="Proteomes" id="UP000541558"/>
    </source>
</evidence>
<comment type="caution">
    <text evidence="1">The sequence shown here is derived from an EMBL/GenBank/DDBJ whole genome shotgun (WGS) entry which is preliminary data.</text>
</comment>
<dbReference type="EMBL" id="JAACJK010000229">
    <property type="protein sequence ID" value="KAF5310422.1"/>
    <property type="molecule type" value="Genomic_DNA"/>
</dbReference>
<dbReference type="AlphaFoldDB" id="A0A8H5ES65"/>
<sequence length="282" mass="30492">MSSKARMHGELDFISTRWDVILMGFVRVVLVVVDSELEDVDVESPRHYPTTTFPSQLRPSFLFDAVIVSELDNVEVKLSCRHPTTTFPSQLVVVRVEEDVRLRAVLDARDSELGDVDVGEGLKQSSSSCSASDSARCWLWTTMAMVNTVGVLCQWFWDDDDNAGLQVTTSAPDVESSLSTPPASPLFLLESESRSSPEAMVGPWLVISWLAQHVVKGGGIVEEGTGRYARAPPATQMSSAMEGGEVEQSLVSRGIGTLHIVHNGKIGDACGGIGATRSVVLD</sequence>